<keyword evidence="10" id="KW-0496">Mitochondrion</keyword>
<keyword evidence="7" id="KW-0809">Transit peptide</keyword>
<dbReference type="InterPro" id="IPR019591">
    <property type="entry name" value="Mrp/NBP35_ATP-bd"/>
</dbReference>
<keyword evidence="6" id="KW-0067">ATP-binding</keyword>
<keyword evidence="16" id="KW-1185">Reference proteome</keyword>
<evidence type="ECO:0000256" key="3">
    <source>
        <dbReference type="ARBA" id="ARBA00022485"/>
    </source>
</evidence>
<comment type="cofactor">
    <cofactor evidence="1">
        <name>[4Fe-4S] cluster</name>
        <dbReference type="ChEBI" id="CHEBI:49883"/>
    </cofactor>
</comment>
<evidence type="ECO:0000256" key="8">
    <source>
        <dbReference type="ARBA" id="ARBA00023004"/>
    </source>
</evidence>
<dbReference type="GO" id="GO:0032981">
    <property type="term" value="P:mitochondrial respiratory chain complex I assembly"/>
    <property type="evidence" value="ECO:0007669"/>
    <property type="project" value="TreeGrafter"/>
</dbReference>
<evidence type="ECO:0000256" key="12">
    <source>
        <dbReference type="ARBA" id="ARBA00056637"/>
    </source>
</evidence>
<dbReference type="Pfam" id="PF10609">
    <property type="entry name" value="ParA"/>
    <property type="match status" value="1"/>
</dbReference>
<dbReference type="Gene3D" id="3.40.50.300">
    <property type="entry name" value="P-loop containing nucleotide triphosphate hydrolases"/>
    <property type="match status" value="1"/>
</dbReference>
<evidence type="ECO:0000313" key="15">
    <source>
        <dbReference type="EMBL" id="KAK8750501.1"/>
    </source>
</evidence>
<sequence>NKQVMARHIWRLFGQGINSAKKYDKLIYFRPFSRHNDQLGIQPQKNKLAGHQRELMKRGLPKRSNISNVENIIVVASGKGGVGKSTTAVNLAVALSEVDGEDGVGLLDMDVFGPSIPRMMNLSASPELDKNDNMIPLTNYGIHCMSMGFLIEEKAAVVWRGPMVMSAVQRLLLRTAWGKLKYLVLDMPPGTGDTQLSLSQLVAVTGVIIVSTPQDIALLDARRGAEMFCKVQIPVLGLVENMSVFLCPKCGHQEHIFGKDGVQEMAKELGVDVLGDVPLNLWIRHGADKGQPITVSHPGSPQAASYKNIATKVIQKISSLKTQI</sequence>
<protein>
    <recommendedName>
        <fullName evidence="13">Iron-sulfur cluster transfer protein NUBPL</fullName>
    </recommendedName>
    <alternativeName>
        <fullName evidence="14">Nucleotide-binding protein-like</fullName>
    </alternativeName>
</protein>
<keyword evidence="9" id="KW-0411">Iron-sulfur</keyword>
<evidence type="ECO:0000256" key="11">
    <source>
        <dbReference type="ARBA" id="ARBA00024036"/>
    </source>
</evidence>
<dbReference type="GO" id="GO:0051539">
    <property type="term" value="F:4 iron, 4 sulfur cluster binding"/>
    <property type="evidence" value="ECO:0007669"/>
    <property type="project" value="UniProtKB-KW"/>
</dbReference>
<comment type="caution">
    <text evidence="15">The sequence shown here is derived from an EMBL/GenBank/DDBJ whole genome shotgun (WGS) entry which is preliminary data.</text>
</comment>
<dbReference type="InterPro" id="IPR044304">
    <property type="entry name" value="NUBPL-like"/>
</dbReference>
<evidence type="ECO:0000256" key="2">
    <source>
        <dbReference type="ARBA" id="ARBA00004173"/>
    </source>
</evidence>
<dbReference type="EMBL" id="JARKIK010000007">
    <property type="protein sequence ID" value="KAK8750501.1"/>
    <property type="molecule type" value="Genomic_DNA"/>
</dbReference>
<comment type="subcellular location">
    <subcellularLocation>
        <location evidence="2">Mitochondrion</location>
    </subcellularLocation>
</comment>
<dbReference type="PANTHER" id="PTHR42961">
    <property type="entry name" value="IRON-SULFUR PROTEIN NUBPL"/>
    <property type="match status" value="1"/>
</dbReference>
<dbReference type="InterPro" id="IPR033756">
    <property type="entry name" value="YlxH/NBP35"/>
</dbReference>
<comment type="similarity">
    <text evidence="11">Belongs to the Mrp/NBP35 ATP-binding proteins family.</text>
</comment>
<dbReference type="InterPro" id="IPR027417">
    <property type="entry name" value="P-loop_NTPase"/>
</dbReference>
<evidence type="ECO:0000256" key="6">
    <source>
        <dbReference type="ARBA" id="ARBA00022840"/>
    </source>
</evidence>
<evidence type="ECO:0000256" key="14">
    <source>
        <dbReference type="ARBA" id="ARBA00081370"/>
    </source>
</evidence>
<evidence type="ECO:0000256" key="4">
    <source>
        <dbReference type="ARBA" id="ARBA00022723"/>
    </source>
</evidence>
<dbReference type="GO" id="GO:0005524">
    <property type="term" value="F:ATP binding"/>
    <property type="evidence" value="ECO:0007669"/>
    <property type="project" value="UniProtKB-KW"/>
</dbReference>
<evidence type="ECO:0000256" key="9">
    <source>
        <dbReference type="ARBA" id="ARBA00023014"/>
    </source>
</evidence>
<evidence type="ECO:0000256" key="7">
    <source>
        <dbReference type="ARBA" id="ARBA00022946"/>
    </source>
</evidence>
<evidence type="ECO:0000256" key="5">
    <source>
        <dbReference type="ARBA" id="ARBA00022741"/>
    </source>
</evidence>
<proteinExistence type="inferred from homology"/>
<dbReference type="SUPFAM" id="SSF52540">
    <property type="entry name" value="P-loop containing nucleoside triphosphate hydrolases"/>
    <property type="match status" value="1"/>
</dbReference>
<dbReference type="PANTHER" id="PTHR42961:SF2">
    <property type="entry name" value="IRON-SULFUR PROTEIN NUBPL"/>
    <property type="match status" value="1"/>
</dbReference>
<evidence type="ECO:0000256" key="13">
    <source>
        <dbReference type="ARBA" id="ARBA00069083"/>
    </source>
</evidence>
<dbReference type="GO" id="GO:0005759">
    <property type="term" value="C:mitochondrial matrix"/>
    <property type="evidence" value="ECO:0007669"/>
    <property type="project" value="UniProtKB-ARBA"/>
</dbReference>
<dbReference type="AlphaFoldDB" id="A0AAW0YGC5"/>
<dbReference type="GO" id="GO:0046872">
    <property type="term" value="F:metal ion binding"/>
    <property type="evidence" value="ECO:0007669"/>
    <property type="project" value="UniProtKB-KW"/>
</dbReference>
<dbReference type="GO" id="GO:0140663">
    <property type="term" value="F:ATP-dependent FeS chaperone activity"/>
    <property type="evidence" value="ECO:0007669"/>
    <property type="project" value="InterPro"/>
</dbReference>
<dbReference type="GO" id="GO:0016226">
    <property type="term" value="P:iron-sulfur cluster assembly"/>
    <property type="evidence" value="ECO:0007669"/>
    <property type="project" value="InterPro"/>
</dbReference>
<dbReference type="Proteomes" id="UP001445076">
    <property type="component" value="Unassembled WGS sequence"/>
</dbReference>
<evidence type="ECO:0000313" key="16">
    <source>
        <dbReference type="Proteomes" id="UP001445076"/>
    </source>
</evidence>
<evidence type="ECO:0000256" key="10">
    <source>
        <dbReference type="ARBA" id="ARBA00023128"/>
    </source>
</evidence>
<evidence type="ECO:0000256" key="1">
    <source>
        <dbReference type="ARBA" id="ARBA00001966"/>
    </source>
</evidence>
<organism evidence="15 16">
    <name type="scientific">Cherax quadricarinatus</name>
    <name type="common">Australian red claw crayfish</name>
    <dbReference type="NCBI Taxonomy" id="27406"/>
    <lineage>
        <taxon>Eukaryota</taxon>
        <taxon>Metazoa</taxon>
        <taxon>Ecdysozoa</taxon>
        <taxon>Arthropoda</taxon>
        <taxon>Crustacea</taxon>
        <taxon>Multicrustacea</taxon>
        <taxon>Malacostraca</taxon>
        <taxon>Eumalacostraca</taxon>
        <taxon>Eucarida</taxon>
        <taxon>Decapoda</taxon>
        <taxon>Pleocyemata</taxon>
        <taxon>Astacidea</taxon>
        <taxon>Parastacoidea</taxon>
        <taxon>Parastacidae</taxon>
        <taxon>Cherax</taxon>
    </lineage>
</organism>
<keyword evidence="4" id="KW-0479">Metal-binding</keyword>
<keyword evidence="8" id="KW-0408">Iron</keyword>
<accession>A0AAW0YGC5</accession>
<dbReference type="FunFam" id="3.40.50.300:FF:000709">
    <property type="entry name" value="Iron-sulfur protein NUBPL isoform X1"/>
    <property type="match status" value="1"/>
</dbReference>
<reference evidence="15 16" key="1">
    <citation type="journal article" date="2024" name="BMC Genomics">
        <title>Genome assembly of redclaw crayfish (Cherax quadricarinatus) provides insights into its immune adaptation and hypoxia tolerance.</title>
        <authorList>
            <person name="Liu Z."/>
            <person name="Zheng J."/>
            <person name="Li H."/>
            <person name="Fang K."/>
            <person name="Wang S."/>
            <person name="He J."/>
            <person name="Zhou D."/>
            <person name="Weng S."/>
            <person name="Chi M."/>
            <person name="Gu Z."/>
            <person name="He J."/>
            <person name="Li F."/>
            <person name="Wang M."/>
        </authorList>
    </citation>
    <scope>NUCLEOTIDE SEQUENCE [LARGE SCALE GENOMIC DNA]</scope>
    <source>
        <strain evidence="15">ZL_2023a</strain>
    </source>
</reference>
<keyword evidence="5" id="KW-0547">Nucleotide-binding</keyword>
<feature type="non-terminal residue" evidence="15">
    <location>
        <position position="1"/>
    </location>
</feature>
<dbReference type="CDD" id="cd02037">
    <property type="entry name" value="Mrp_NBP35"/>
    <property type="match status" value="1"/>
</dbReference>
<gene>
    <name evidence="15" type="ORF">OTU49_014868</name>
</gene>
<comment type="function">
    <text evidence="12">Iron-sulfur cluster transfer protein involved in the assembly of the mitochondrial membrane respiratory chain NADH dehydrogenase (Complex I). May deliver one or more Fe-S clusters to complex I subunits.</text>
</comment>
<dbReference type="HAMAP" id="MF_02040">
    <property type="entry name" value="Mrp_NBP35"/>
    <property type="match status" value="1"/>
</dbReference>
<name>A0AAW0YGC5_CHEQU</name>
<keyword evidence="3" id="KW-0004">4Fe-4S</keyword>